<evidence type="ECO:0000313" key="4">
    <source>
        <dbReference type="Proteomes" id="UP000829494"/>
    </source>
</evidence>
<keyword evidence="4" id="KW-1185">Reference proteome</keyword>
<dbReference type="InterPro" id="IPR019734">
    <property type="entry name" value="TPR_rpt"/>
</dbReference>
<evidence type="ECO:0000259" key="2">
    <source>
        <dbReference type="Pfam" id="PF25872"/>
    </source>
</evidence>
<dbReference type="Gene3D" id="3.40.50.300">
    <property type="entry name" value="P-loop containing nucleotide triphosphate hydrolases"/>
    <property type="match status" value="1"/>
</dbReference>
<protein>
    <submittedName>
        <fullName evidence="3">HTH-type transcriptional regulator</fullName>
    </submittedName>
</protein>
<accession>A0ABY3YTU0</accession>
<dbReference type="EMBL" id="CP094298">
    <property type="protein sequence ID" value="UNZ01338.1"/>
    <property type="molecule type" value="Genomic_DNA"/>
</dbReference>
<organism evidence="3 4">
    <name type="scientific">Streptomyces rimosus subsp. rimosus</name>
    <dbReference type="NCBI Taxonomy" id="132474"/>
    <lineage>
        <taxon>Bacteria</taxon>
        <taxon>Bacillati</taxon>
        <taxon>Actinomycetota</taxon>
        <taxon>Actinomycetes</taxon>
        <taxon>Kitasatosporales</taxon>
        <taxon>Streptomycetaceae</taxon>
        <taxon>Streptomyces</taxon>
    </lineage>
</organism>
<dbReference type="GeneID" id="66859588"/>
<dbReference type="Gene3D" id="1.25.40.10">
    <property type="entry name" value="Tetratricopeptide repeat domain"/>
    <property type="match status" value="1"/>
</dbReference>
<dbReference type="Pfam" id="PF25872">
    <property type="entry name" value="HTH_77"/>
    <property type="match status" value="1"/>
</dbReference>
<feature type="compositionally biased region" description="Basic and acidic residues" evidence="1">
    <location>
        <begin position="710"/>
        <end position="721"/>
    </location>
</feature>
<dbReference type="Gene3D" id="1.10.10.10">
    <property type="entry name" value="Winged helix-like DNA-binding domain superfamily/Winged helix DNA-binding domain"/>
    <property type="match status" value="1"/>
</dbReference>
<dbReference type="PANTHER" id="PTHR47691">
    <property type="entry name" value="REGULATOR-RELATED"/>
    <property type="match status" value="1"/>
</dbReference>
<feature type="domain" description="Winged helix-turn-helix" evidence="2">
    <location>
        <begin position="269"/>
        <end position="342"/>
    </location>
</feature>
<dbReference type="Proteomes" id="UP000829494">
    <property type="component" value="Chromosome"/>
</dbReference>
<proteinExistence type="predicted"/>
<evidence type="ECO:0000256" key="1">
    <source>
        <dbReference type="SAM" id="MobiDB-lite"/>
    </source>
</evidence>
<dbReference type="PANTHER" id="PTHR47691:SF3">
    <property type="entry name" value="HTH-TYPE TRANSCRIPTIONAL REGULATOR RV0890C-RELATED"/>
    <property type="match status" value="1"/>
</dbReference>
<dbReference type="SUPFAM" id="SSF48452">
    <property type="entry name" value="TPR-like"/>
    <property type="match status" value="1"/>
</dbReference>
<reference evidence="3 4" key="1">
    <citation type="submission" date="2022-03" db="EMBL/GenBank/DDBJ databases">
        <title>Complete genome of Streptomyces rimosus ssp. rimosus R7 (=ATCC 10970).</title>
        <authorList>
            <person name="Beganovic S."/>
            <person name="Ruckert C."/>
            <person name="Busche T."/>
            <person name="Kalinowski J."/>
            <person name="Wittmann C."/>
        </authorList>
    </citation>
    <scope>NUCLEOTIDE SEQUENCE [LARGE SCALE GENOMIC DNA]</scope>
    <source>
        <strain evidence="3 4">R7</strain>
    </source>
</reference>
<dbReference type="RefSeq" id="WP_003984293.1">
    <property type="nucleotide sequence ID" value="NZ_CP043497.1"/>
</dbReference>
<dbReference type="InterPro" id="IPR036388">
    <property type="entry name" value="WH-like_DNA-bd_sf"/>
</dbReference>
<dbReference type="InterPro" id="IPR058852">
    <property type="entry name" value="HTH_77"/>
</dbReference>
<dbReference type="InterPro" id="IPR027417">
    <property type="entry name" value="P-loop_NTPase"/>
</dbReference>
<sequence length="928" mass="100176">MVSAAGPAGFPASLTTFVGRRQEAAGVGARLERSRLVTLTGAGGAGKSRLAIEVATGRAHRHRDGVRFVELAVLADPLLLAHAVAAGLGIQEQAGRTLPEVLAERLRDADMLLVLDCCEHLVEAVAQFVLTLLSACPDLRVLATSRERLGVPGEVLWPVTGLATPPAHVGGAEILEYDAVRLFADRAAAVEPGFAVTDANAAAVAEICRKLDGLPLAIELAAARTNALDAAQLSGWLDGRFRFLAWETRASSPRHRTLDSVVEWSYDLLSEPERTLFERLAVFAGAFTLDAAEAVTAEGADTADLGELLLRLVDKSLVTVVPQHTPARYRMLETLRAYGLARLREHGGLATLTAQHAAYFHDLAEQAWERFRGPHQALWLERLRAEHDDLRVALEYLLTSHDIDNAVCLAGALASFWDVQGHYTEGRVWLERALGANRDAAAKGRVRALNGLGLLAVIQGDVERARVSCSEAELLSRRNGDLPGLVCALQCLGFAALLVGNPDHAVEMLDQSLETALKTGEPWLAGWSYLFLAMVEVVRSDFARASQHGRTAFHLLYEAGEPKSIAWAHLTLATASWGLGDVRDARARTGEALRLFHQLDAPWGLAEVFQVAAMLAMSHQHWERAAALFGAADTARKKSGAALPAFLKGWRAAGIRKVRAELGEQRFGTAREHGLRWPLEAAVLAAAAELGTAPPPLPPARGETPRTGAARREASRTEAPRRSAAATDTRAVAVPHQAALRRKGDYWTLSHDGLVVHLKHTVGLGYLARLLAEPDREFLARELAAAERGMATIGAPVLREWPASPGPGDAGPALDARAKAAYRRRLRELAEDLEEAERFHDTGRAERVRVELDAVTEQLAGAVGLGGRDRRADSDSERARLSVTKALKAAVKRVAVHDPVLGLHLQRSVRTGAYCSYAPDPATRIVWL</sequence>
<evidence type="ECO:0000313" key="3">
    <source>
        <dbReference type="EMBL" id="UNZ01338.1"/>
    </source>
</evidence>
<gene>
    <name evidence="3" type="ORF">SRIMR7_04220</name>
</gene>
<feature type="region of interest" description="Disordered" evidence="1">
    <location>
        <begin position="691"/>
        <end position="734"/>
    </location>
</feature>
<name>A0ABY3YTU0_STRRM</name>
<dbReference type="SUPFAM" id="SSF52540">
    <property type="entry name" value="P-loop containing nucleoside triphosphate hydrolases"/>
    <property type="match status" value="1"/>
</dbReference>
<dbReference type="SMART" id="SM00028">
    <property type="entry name" value="TPR"/>
    <property type="match status" value="3"/>
</dbReference>
<dbReference type="InterPro" id="IPR011990">
    <property type="entry name" value="TPR-like_helical_dom_sf"/>
</dbReference>